<dbReference type="PANTHER" id="PTHR38100:SF1">
    <property type="entry name" value="HIGH FREQUENCY LYSOGENIZATION PROTEIN HFLD"/>
    <property type="match status" value="1"/>
</dbReference>
<dbReference type="Pfam" id="PF04356">
    <property type="entry name" value="DUF489"/>
    <property type="match status" value="1"/>
</dbReference>
<keyword evidence="6" id="KW-1185">Reference proteome</keyword>
<organism evidence="5 6">
    <name type="scientific">Rhodanobacter aciditrophus</name>
    <dbReference type="NCBI Taxonomy" id="1623218"/>
    <lineage>
        <taxon>Bacteria</taxon>
        <taxon>Pseudomonadati</taxon>
        <taxon>Pseudomonadota</taxon>
        <taxon>Gammaproteobacteria</taxon>
        <taxon>Lysobacterales</taxon>
        <taxon>Rhodanobacteraceae</taxon>
        <taxon>Rhodanobacter</taxon>
    </lineage>
</organism>
<dbReference type="EMBL" id="JBHTMN010000017">
    <property type="protein sequence ID" value="MFD1384661.1"/>
    <property type="molecule type" value="Genomic_DNA"/>
</dbReference>
<evidence type="ECO:0000256" key="3">
    <source>
        <dbReference type="ARBA" id="ARBA00023136"/>
    </source>
</evidence>
<dbReference type="Gene3D" id="1.10.3890.10">
    <property type="entry name" value="HflD-like"/>
    <property type="match status" value="1"/>
</dbReference>
<name>A0ABW4B592_9GAMM</name>
<sequence length="209" mass="23702">MQHDEREQAIALAAIFQAAELVGQLARKGELDKDYAEPLLKSILMVNAPTTEDVYGGKFDCQSNLAMGRRIAKQVMGKDRNAVNPDTIRYALSLIHLESKLQKDDAMLSAIGQHLGQVERQLEHYDSVMHENLIAGISGMYQETLSKMSFRIQVHGDSRFLQQPQTANQVRALLMAGVRAAMLWRQLGGRRWHLIFKRKALMKQLEARF</sequence>
<dbReference type="NCBIfam" id="NF001246">
    <property type="entry name" value="PRK00218.1-2"/>
    <property type="match status" value="1"/>
</dbReference>
<evidence type="ECO:0000256" key="1">
    <source>
        <dbReference type="ARBA" id="ARBA00022475"/>
    </source>
</evidence>
<comment type="similarity">
    <text evidence="4">Belongs to the HflD family.</text>
</comment>
<reference evidence="6" key="1">
    <citation type="journal article" date="2019" name="Int. J. Syst. Evol. Microbiol.">
        <title>The Global Catalogue of Microorganisms (GCM) 10K type strain sequencing project: providing services to taxonomists for standard genome sequencing and annotation.</title>
        <authorList>
            <consortium name="The Broad Institute Genomics Platform"/>
            <consortium name="The Broad Institute Genome Sequencing Center for Infectious Disease"/>
            <person name="Wu L."/>
            <person name="Ma J."/>
        </authorList>
    </citation>
    <scope>NUCLEOTIDE SEQUENCE [LARGE SCALE GENOMIC DNA]</scope>
    <source>
        <strain evidence="6">JCM 30774</strain>
    </source>
</reference>
<dbReference type="PANTHER" id="PTHR38100">
    <property type="entry name" value="HIGH FREQUENCY LYSOGENIZATION PROTEIN HFLD"/>
    <property type="match status" value="1"/>
</dbReference>
<dbReference type="Proteomes" id="UP001597059">
    <property type="component" value="Unassembled WGS sequence"/>
</dbReference>
<dbReference type="InterPro" id="IPR035932">
    <property type="entry name" value="HflD-like_sf"/>
</dbReference>
<comment type="caution">
    <text evidence="5">The sequence shown here is derived from an EMBL/GenBank/DDBJ whole genome shotgun (WGS) entry which is preliminary data.</text>
</comment>
<evidence type="ECO:0000313" key="5">
    <source>
        <dbReference type="EMBL" id="MFD1384661.1"/>
    </source>
</evidence>
<protein>
    <recommendedName>
        <fullName evidence="4">High frequency lysogenization protein HflD homolog</fullName>
    </recommendedName>
</protein>
<dbReference type="SUPFAM" id="SSF101322">
    <property type="entry name" value="YcfC-like"/>
    <property type="match status" value="1"/>
</dbReference>
<evidence type="ECO:0000313" key="6">
    <source>
        <dbReference type="Proteomes" id="UP001597059"/>
    </source>
</evidence>
<dbReference type="RefSeq" id="WP_377369100.1">
    <property type="nucleotide sequence ID" value="NZ_JBHTMN010000017.1"/>
</dbReference>
<evidence type="ECO:0000256" key="2">
    <source>
        <dbReference type="ARBA" id="ARBA00022490"/>
    </source>
</evidence>
<proteinExistence type="inferred from homology"/>
<keyword evidence="2 4" id="KW-0963">Cytoplasm</keyword>
<keyword evidence="3 4" id="KW-0472">Membrane</keyword>
<evidence type="ECO:0000256" key="4">
    <source>
        <dbReference type="HAMAP-Rule" id="MF_00695"/>
    </source>
</evidence>
<comment type="subcellular location">
    <subcellularLocation>
        <location evidence="4">Cytoplasm</location>
    </subcellularLocation>
    <subcellularLocation>
        <location evidence="4">Cell membrane</location>
        <topology evidence="4">Peripheral membrane protein</topology>
        <orientation evidence="4">Cytoplasmic side</orientation>
    </subcellularLocation>
</comment>
<keyword evidence="1 4" id="KW-1003">Cell membrane</keyword>
<gene>
    <name evidence="4 5" type="primary">hflD</name>
    <name evidence="5" type="ORF">ACFQ45_14920</name>
</gene>
<accession>A0ABW4B592</accession>
<dbReference type="HAMAP" id="MF_00695">
    <property type="entry name" value="HflD_protein"/>
    <property type="match status" value="1"/>
</dbReference>
<dbReference type="InterPro" id="IPR007451">
    <property type="entry name" value="HflD"/>
</dbReference>